<dbReference type="OrthoDB" id="9792185at2"/>
<dbReference type="Gene3D" id="3.40.50.80">
    <property type="entry name" value="Nucleotide-binding domain of ferredoxin-NADP reductase (FNR) module"/>
    <property type="match status" value="1"/>
</dbReference>
<dbReference type="Pfam" id="PF00111">
    <property type="entry name" value="Fer2"/>
    <property type="match status" value="1"/>
</dbReference>
<dbReference type="PANTHER" id="PTHR47354:SF1">
    <property type="entry name" value="CARNITINE MONOOXYGENASE REDUCTASE SUBUNIT"/>
    <property type="match status" value="1"/>
</dbReference>
<evidence type="ECO:0000259" key="8">
    <source>
        <dbReference type="PROSITE" id="PS51384"/>
    </source>
</evidence>
<dbReference type="InterPro" id="IPR039261">
    <property type="entry name" value="FNR_nucleotide-bd"/>
</dbReference>
<dbReference type="EMBL" id="CP001751">
    <property type="protein sequence ID" value="ADE39960.1"/>
    <property type="molecule type" value="Genomic_DNA"/>
</dbReference>
<evidence type="ECO:0000256" key="1">
    <source>
        <dbReference type="ARBA" id="ARBA00022630"/>
    </source>
</evidence>
<keyword evidence="10" id="KW-1185">Reference proteome</keyword>
<evidence type="ECO:0000256" key="3">
    <source>
        <dbReference type="ARBA" id="ARBA00022723"/>
    </source>
</evidence>
<dbReference type="SUPFAM" id="SSF63380">
    <property type="entry name" value="Riboflavin synthase domain-like"/>
    <property type="match status" value="1"/>
</dbReference>
<evidence type="ECO:0000256" key="5">
    <source>
        <dbReference type="ARBA" id="ARBA00023004"/>
    </source>
</evidence>
<feature type="domain" description="2Fe-2S ferredoxin-type" evidence="7">
    <location>
        <begin position="236"/>
        <end position="319"/>
    </location>
</feature>
<dbReference type="GO" id="GO:0046872">
    <property type="term" value="F:metal ion binding"/>
    <property type="evidence" value="ECO:0007669"/>
    <property type="project" value="UniProtKB-KW"/>
</dbReference>
<dbReference type="CDD" id="cd06185">
    <property type="entry name" value="PDR_like"/>
    <property type="match status" value="1"/>
</dbReference>
<dbReference type="InterPro" id="IPR050415">
    <property type="entry name" value="MRET"/>
</dbReference>
<dbReference type="InterPro" id="IPR006058">
    <property type="entry name" value="2Fe2S_fd_BS"/>
</dbReference>
<protein>
    <submittedName>
        <fullName evidence="9">Ferredoxin</fullName>
        <ecNumber evidence="9">1.14.13.82</ecNumber>
    </submittedName>
</protein>
<keyword evidence="3" id="KW-0479">Metal-binding</keyword>
<dbReference type="InterPro" id="IPR017927">
    <property type="entry name" value="FAD-bd_FR_type"/>
</dbReference>
<dbReference type="Gene3D" id="3.10.20.30">
    <property type="match status" value="1"/>
</dbReference>
<gene>
    <name evidence="9" type="ordered locus">SAR116_1717</name>
</gene>
<evidence type="ECO:0000256" key="4">
    <source>
        <dbReference type="ARBA" id="ARBA00023002"/>
    </source>
</evidence>
<evidence type="ECO:0000256" key="2">
    <source>
        <dbReference type="ARBA" id="ARBA00022714"/>
    </source>
</evidence>
<dbReference type="PROSITE" id="PS51085">
    <property type="entry name" value="2FE2S_FER_2"/>
    <property type="match status" value="1"/>
</dbReference>
<evidence type="ECO:0000313" key="10">
    <source>
        <dbReference type="Proteomes" id="UP000007460"/>
    </source>
</evidence>
<dbReference type="Gene3D" id="2.40.30.10">
    <property type="entry name" value="Translation factors"/>
    <property type="match status" value="1"/>
</dbReference>
<feature type="domain" description="FAD-binding FR-type" evidence="8">
    <location>
        <begin position="4"/>
        <end position="106"/>
    </location>
</feature>
<dbReference type="STRING" id="488538.SAR116_1717"/>
<dbReference type="InterPro" id="IPR036010">
    <property type="entry name" value="2Fe-2S_ferredoxin-like_sf"/>
</dbReference>
<sequence length="319" mass="34508">MNVNSRQQTLVKSMRQEANDVISVELVSATADSLSPFSAGGHIDVFLKNDLVRQYSLINDPADLDRYMFAVLLENMGRGGSAYIHKKLRVGDVIEVSEPRNNFALVESAPLQVFVAGGIGITPFMSMADYCQHHNLPFKLYYCARHPESTAFTALLADRLGDDLHIHFDEGDRSKSLNLAGVFDAHKGAQFYCCGPKGLMAAMESMAGDKGESLITEDFNPASVLKEDTSTNSEGFDVVISSQGLTVHVEQGQSILDVLGTVNIDVEKSCEAGVCGTCVVGYLEGEPVHNDVVLMPDEQTSHVALCVAGCRSSKLVLDI</sequence>
<evidence type="ECO:0000259" key="7">
    <source>
        <dbReference type="PROSITE" id="PS51085"/>
    </source>
</evidence>
<evidence type="ECO:0000313" key="9">
    <source>
        <dbReference type="EMBL" id="ADE39960.1"/>
    </source>
</evidence>
<keyword evidence="5" id="KW-0408">Iron</keyword>
<proteinExistence type="predicted"/>
<keyword evidence="1" id="KW-0285">Flavoprotein</keyword>
<dbReference type="InterPro" id="IPR017938">
    <property type="entry name" value="Riboflavin_synthase-like_b-brl"/>
</dbReference>
<dbReference type="PROSITE" id="PS51384">
    <property type="entry name" value="FAD_FR"/>
    <property type="match status" value="1"/>
</dbReference>
<dbReference type="GO" id="GO:0018489">
    <property type="term" value="F:vanillate monooxygenase activity"/>
    <property type="evidence" value="ECO:0007669"/>
    <property type="project" value="UniProtKB-EC"/>
</dbReference>
<dbReference type="AlphaFoldDB" id="D5BUL3"/>
<dbReference type="EC" id="1.14.13.82" evidence="9"/>
<dbReference type="InterPro" id="IPR001041">
    <property type="entry name" value="2Fe-2S_ferredoxin-type"/>
</dbReference>
<keyword evidence="6" id="KW-0411">Iron-sulfur</keyword>
<dbReference type="SUPFAM" id="SSF54292">
    <property type="entry name" value="2Fe-2S ferredoxin-like"/>
    <property type="match status" value="1"/>
</dbReference>
<organism evidence="9 10">
    <name type="scientific">Puniceispirillum marinum (strain IMCC1322)</name>
    <dbReference type="NCBI Taxonomy" id="488538"/>
    <lineage>
        <taxon>Bacteria</taxon>
        <taxon>Pseudomonadati</taxon>
        <taxon>Pseudomonadota</taxon>
        <taxon>Alphaproteobacteria</taxon>
        <taxon>Candidatus Puniceispirillales</taxon>
        <taxon>Candidatus Puniceispirillaceae</taxon>
        <taxon>Candidatus Puniceispirillum</taxon>
    </lineage>
</organism>
<dbReference type="PROSITE" id="PS00197">
    <property type="entry name" value="2FE2S_FER_1"/>
    <property type="match status" value="1"/>
</dbReference>
<dbReference type="Proteomes" id="UP000007460">
    <property type="component" value="Chromosome"/>
</dbReference>
<keyword evidence="4 9" id="KW-0560">Oxidoreductase</keyword>
<keyword evidence="2" id="KW-0001">2Fe-2S</keyword>
<dbReference type="HOGENOM" id="CLU_003827_17_0_5"/>
<dbReference type="KEGG" id="apb:SAR116_1717"/>
<dbReference type="SUPFAM" id="SSF52343">
    <property type="entry name" value="Ferredoxin reductase-like, C-terminal NADP-linked domain"/>
    <property type="match status" value="1"/>
</dbReference>
<dbReference type="PRINTS" id="PR00409">
    <property type="entry name" value="PHDIOXRDTASE"/>
</dbReference>
<accession>D5BUL3</accession>
<dbReference type="GO" id="GO:0051537">
    <property type="term" value="F:2 iron, 2 sulfur cluster binding"/>
    <property type="evidence" value="ECO:0007669"/>
    <property type="project" value="UniProtKB-KW"/>
</dbReference>
<name>D5BUL3_PUNMI</name>
<dbReference type="InterPro" id="IPR012675">
    <property type="entry name" value="Beta-grasp_dom_sf"/>
</dbReference>
<dbReference type="PANTHER" id="PTHR47354">
    <property type="entry name" value="NADH OXIDOREDUCTASE HCR"/>
    <property type="match status" value="1"/>
</dbReference>
<evidence type="ECO:0000256" key="6">
    <source>
        <dbReference type="ARBA" id="ARBA00023014"/>
    </source>
</evidence>
<reference evidence="9 10" key="1">
    <citation type="journal article" date="2010" name="J. Bacteriol.">
        <title>Complete genome sequence of "Candidatus Puniceispirillum marinum" IMCC1322, a representative of the SAR116 clade in the Alphaproteobacteria.</title>
        <authorList>
            <person name="Oh H.M."/>
            <person name="Kwon K.K."/>
            <person name="Kang I."/>
            <person name="Kang S.G."/>
            <person name="Lee J.H."/>
            <person name="Kim S.J."/>
            <person name="Cho J.C."/>
        </authorList>
    </citation>
    <scope>NUCLEOTIDE SEQUENCE [LARGE SCALE GENOMIC DNA]</scope>
    <source>
        <strain evidence="9 10">IMCC1322</strain>
    </source>
</reference>
<dbReference type="eggNOG" id="COG1018">
    <property type="taxonomic scope" value="Bacteria"/>
</dbReference>
<dbReference type="CDD" id="cd00207">
    <property type="entry name" value="fer2"/>
    <property type="match status" value="1"/>
</dbReference>